<reference evidence="12" key="1">
    <citation type="journal article" date="2020" name="mSystems">
        <title>Genome- and Community-Level Interaction Insights into Carbon Utilization and Element Cycling Functions of Hydrothermarchaeota in Hydrothermal Sediment.</title>
        <authorList>
            <person name="Zhou Z."/>
            <person name="Liu Y."/>
            <person name="Xu W."/>
            <person name="Pan J."/>
            <person name="Luo Z.H."/>
            <person name="Li M."/>
        </authorList>
    </citation>
    <scope>NUCLEOTIDE SEQUENCE [LARGE SCALE GENOMIC DNA]</scope>
    <source>
        <strain evidence="12">SpSt-503</strain>
    </source>
</reference>
<evidence type="ECO:0000256" key="5">
    <source>
        <dbReference type="ARBA" id="ARBA00013189"/>
    </source>
</evidence>
<dbReference type="CDD" id="cd05247">
    <property type="entry name" value="UDP_G4E_1_SDR_e"/>
    <property type="match status" value="1"/>
</dbReference>
<organism evidence="12">
    <name type="scientific">Gracilinema caldarium</name>
    <dbReference type="NCBI Taxonomy" id="215591"/>
    <lineage>
        <taxon>Bacteria</taxon>
        <taxon>Pseudomonadati</taxon>
        <taxon>Spirochaetota</taxon>
        <taxon>Spirochaetia</taxon>
        <taxon>Spirochaetales</taxon>
        <taxon>Breznakiellaceae</taxon>
        <taxon>Gracilinema</taxon>
    </lineage>
</organism>
<comment type="similarity">
    <text evidence="4 10">Belongs to the NAD(P)-dependent epimerase/dehydratase family.</text>
</comment>
<dbReference type="SUPFAM" id="SSF51735">
    <property type="entry name" value="NAD(P)-binding Rossmann-fold domains"/>
    <property type="match status" value="1"/>
</dbReference>
<dbReference type="RefSeq" id="WP_304242134.1">
    <property type="nucleotide sequence ID" value="NZ_JAJUIP010000048.1"/>
</dbReference>
<dbReference type="Gene3D" id="3.90.25.10">
    <property type="entry name" value="UDP-galactose 4-epimerase, domain 1"/>
    <property type="match status" value="1"/>
</dbReference>
<dbReference type="InterPro" id="IPR005886">
    <property type="entry name" value="UDP_G4E"/>
</dbReference>
<comment type="catalytic activity">
    <reaction evidence="1 10">
        <text>UDP-alpha-D-glucose = UDP-alpha-D-galactose</text>
        <dbReference type="Rhea" id="RHEA:22168"/>
        <dbReference type="ChEBI" id="CHEBI:58885"/>
        <dbReference type="ChEBI" id="CHEBI:66914"/>
        <dbReference type="EC" id="5.1.3.2"/>
    </reaction>
</comment>
<evidence type="ECO:0000256" key="2">
    <source>
        <dbReference type="ARBA" id="ARBA00001911"/>
    </source>
</evidence>
<comment type="cofactor">
    <cofactor evidence="2 10">
        <name>NAD(+)</name>
        <dbReference type="ChEBI" id="CHEBI:57540"/>
    </cofactor>
</comment>
<keyword evidence="9 10" id="KW-0119">Carbohydrate metabolism</keyword>
<dbReference type="InterPro" id="IPR036291">
    <property type="entry name" value="NAD(P)-bd_dom_sf"/>
</dbReference>
<feature type="domain" description="NAD-dependent epimerase/dehydratase" evidence="11">
    <location>
        <begin position="3"/>
        <end position="251"/>
    </location>
</feature>
<dbReference type="GO" id="GO:0033499">
    <property type="term" value="P:galactose catabolic process via UDP-galactose, Leloir pathway"/>
    <property type="evidence" value="ECO:0007669"/>
    <property type="project" value="TreeGrafter"/>
</dbReference>
<dbReference type="Pfam" id="PF01370">
    <property type="entry name" value="Epimerase"/>
    <property type="match status" value="1"/>
</dbReference>
<evidence type="ECO:0000313" key="12">
    <source>
        <dbReference type="EMBL" id="HFH28459.1"/>
    </source>
</evidence>
<dbReference type="AlphaFoldDB" id="A0A7C3HW04"/>
<protein>
    <recommendedName>
        <fullName evidence="6 10">UDP-glucose 4-epimerase</fullName>
        <ecNumber evidence="5 10">5.1.3.2</ecNumber>
    </recommendedName>
</protein>
<evidence type="ECO:0000259" key="11">
    <source>
        <dbReference type="Pfam" id="PF01370"/>
    </source>
</evidence>
<evidence type="ECO:0000256" key="10">
    <source>
        <dbReference type="RuleBase" id="RU366046"/>
    </source>
</evidence>
<dbReference type="EMBL" id="DSVL01000087">
    <property type="protein sequence ID" value="HFH28459.1"/>
    <property type="molecule type" value="Genomic_DNA"/>
</dbReference>
<gene>
    <name evidence="12" type="primary">galE</name>
    <name evidence="12" type="ORF">ENS59_02970</name>
</gene>
<dbReference type="EC" id="5.1.3.2" evidence="5 10"/>
<dbReference type="Gene3D" id="3.40.50.720">
    <property type="entry name" value="NAD(P)-binding Rossmann-like Domain"/>
    <property type="match status" value="1"/>
</dbReference>
<name>A0A7C3HW04_9SPIR</name>
<dbReference type="InterPro" id="IPR001509">
    <property type="entry name" value="Epimerase_deHydtase"/>
</dbReference>
<comment type="pathway">
    <text evidence="3 10">Carbohydrate metabolism; galactose metabolism.</text>
</comment>
<sequence length="325" mass="35642">MKVLVIGGAGYIGSHVCREFLDQGHEVTVFDNLSSGLEENLFPEEKFIKGDILDAPALEKAMSQGFDALIHLAAFKAAGESMLKPEKYSVNNISGTINILNAACATGIKYLVFSSSAATYGEPKYLPIDEEHPTEPENYYGFTKLEIERFLTWYDKLKGLKFAALRYFNAAGYDVKGRITGLERNPANLLPVVMEAAAGMRSEVQVFGNDYDTIDGTGVRDYIHVNDLAVGHVAALDYLAKNNRSLTVNLGSESGLSVLQIIDAARKITGRPIPAKIVGRRPGDPAKLTASARRARELLGWTARYSDVETLVRTSWDVYRKKAGL</sequence>
<evidence type="ECO:0000256" key="6">
    <source>
        <dbReference type="ARBA" id="ARBA00018569"/>
    </source>
</evidence>
<dbReference type="UniPathway" id="UPA00214"/>
<evidence type="ECO:0000256" key="4">
    <source>
        <dbReference type="ARBA" id="ARBA00007637"/>
    </source>
</evidence>
<evidence type="ECO:0000256" key="1">
    <source>
        <dbReference type="ARBA" id="ARBA00000083"/>
    </source>
</evidence>
<dbReference type="PANTHER" id="PTHR43725:SF53">
    <property type="entry name" value="UDP-ARABINOSE 4-EPIMERASE 1"/>
    <property type="match status" value="1"/>
</dbReference>
<accession>A0A7C3HW04</accession>
<comment type="subunit">
    <text evidence="10">Homodimer.</text>
</comment>
<evidence type="ECO:0000256" key="9">
    <source>
        <dbReference type="ARBA" id="ARBA00023277"/>
    </source>
</evidence>
<keyword evidence="7 10" id="KW-0520">NAD</keyword>
<proteinExistence type="inferred from homology"/>
<dbReference type="PANTHER" id="PTHR43725">
    <property type="entry name" value="UDP-GLUCOSE 4-EPIMERASE"/>
    <property type="match status" value="1"/>
</dbReference>
<evidence type="ECO:0000256" key="7">
    <source>
        <dbReference type="ARBA" id="ARBA00023027"/>
    </source>
</evidence>
<dbReference type="NCBIfam" id="TIGR01179">
    <property type="entry name" value="galE"/>
    <property type="match status" value="1"/>
</dbReference>
<keyword evidence="8 10" id="KW-0413">Isomerase</keyword>
<evidence type="ECO:0000256" key="8">
    <source>
        <dbReference type="ARBA" id="ARBA00023235"/>
    </source>
</evidence>
<comment type="caution">
    <text evidence="12">The sequence shown here is derived from an EMBL/GenBank/DDBJ whole genome shotgun (WGS) entry which is preliminary data.</text>
</comment>
<dbReference type="GO" id="GO:0003978">
    <property type="term" value="F:UDP-glucose 4-epimerase activity"/>
    <property type="evidence" value="ECO:0007669"/>
    <property type="project" value="UniProtKB-UniRule"/>
</dbReference>
<evidence type="ECO:0000256" key="3">
    <source>
        <dbReference type="ARBA" id="ARBA00004947"/>
    </source>
</evidence>